<dbReference type="PANTHER" id="PTHR12483">
    <property type="entry name" value="SOLUTE CARRIER FAMILY 31 COPPER TRANSPORTERS"/>
    <property type="match status" value="1"/>
</dbReference>
<protein>
    <recommendedName>
        <fullName evidence="5">Copper transport protein</fullName>
    </recommendedName>
</protein>
<dbReference type="Proteomes" id="UP000654370">
    <property type="component" value="Unassembled WGS sequence"/>
</dbReference>
<evidence type="ECO:0000313" key="6">
    <source>
        <dbReference type="EMBL" id="KAG2185063.1"/>
    </source>
</evidence>
<dbReference type="AlphaFoldDB" id="A0A8H7UMC1"/>
<sequence>MNMSSMSPMGTFHWVSTGEALWFESWVPDSEGAYIGCCIALFVLAILARGSTALQYYFEAWMIMKEEKKLHAIQQSSSNYDTASATVTASVNENIDSLRRREPSNSEKSPEYEARASPVMTIRTSKSDPPHRPELPHVPAFHWRTDTLRSLLTTLITFISYLLMLVVMTGNGAYFICIIAGVFVGEMIFGRYRGLRGFHDDHFH</sequence>
<proteinExistence type="inferred from homology"/>
<evidence type="ECO:0000256" key="5">
    <source>
        <dbReference type="RuleBase" id="RU367022"/>
    </source>
</evidence>
<keyword evidence="7" id="KW-1185">Reference proteome</keyword>
<gene>
    <name evidence="6" type="ORF">INT43_000976</name>
</gene>
<evidence type="ECO:0000256" key="4">
    <source>
        <dbReference type="ARBA" id="ARBA00023136"/>
    </source>
</evidence>
<dbReference type="InterPro" id="IPR007274">
    <property type="entry name" value="Cop_transporter"/>
</dbReference>
<dbReference type="GO" id="GO:0005375">
    <property type="term" value="F:copper ion transmembrane transporter activity"/>
    <property type="evidence" value="ECO:0007669"/>
    <property type="project" value="UniProtKB-UniRule"/>
</dbReference>
<dbReference type="Pfam" id="PF04145">
    <property type="entry name" value="Ctr"/>
    <property type="match status" value="1"/>
</dbReference>
<evidence type="ECO:0000256" key="3">
    <source>
        <dbReference type="ARBA" id="ARBA00022989"/>
    </source>
</evidence>
<keyword evidence="5" id="KW-0187">Copper transport</keyword>
<evidence type="ECO:0000256" key="2">
    <source>
        <dbReference type="ARBA" id="ARBA00022692"/>
    </source>
</evidence>
<comment type="caution">
    <text evidence="6">The sequence shown here is derived from an EMBL/GenBank/DDBJ whole genome shotgun (WGS) entry which is preliminary data.</text>
</comment>
<dbReference type="GO" id="GO:0005886">
    <property type="term" value="C:plasma membrane"/>
    <property type="evidence" value="ECO:0007669"/>
    <property type="project" value="TreeGrafter"/>
</dbReference>
<keyword evidence="2 5" id="KW-0812">Transmembrane</keyword>
<organism evidence="6 7">
    <name type="scientific">Mortierella isabellina</name>
    <name type="common">Filamentous fungus</name>
    <name type="synonym">Umbelopsis isabellina</name>
    <dbReference type="NCBI Taxonomy" id="91625"/>
    <lineage>
        <taxon>Eukaryota</taxon>
        <taxon>Fungi</taxon>
        <taxon>Fungi incertae sedis</taxon>
        <taxon>Mucoromycota</taxon>
        <taxon>Mucoromycotina</taxon>
        <taxon>Umbelopsidomycetes</taxon>
        <taxon>Umbelopsidales</taxon>
        <taxon>Umbelopsidaceae</taxon>
        <taxon>Umbelopsis</taxon>
    </lineage>
</organism>
<keyword evidence="5" id="KW-0813">Transport</keyword>
<feature type="transmembrane region" description="Helical" evidence="5">
    <location>
        <begin position="33"/>
        <end position="58"/>
    </location>
</feature>
<keyword evidence="5" id="KW-0186">Copper</keyword>
<evidence type="ECO:0000313" key="7">
    <source>
        <dbReference type="Proteomes" id="UP000654370"/>
    </source>
</evidence>
<dbReference type="OrthoDB" id="73901at2759"/>
<dbReference type="PANTHER" id="PTHR12483:SF27">
    <property type="entry name" value="COPPER TRANSPORT PROTEIN CTR1"/>
    <property type="match status" value="1"/>
</dbReference>
<dbReference type="EMBL" id="JAEPQZ010000002">
    <property type="protein sequence ID" value="KAG2185063.1"/>
    <property type="molecule type" value="Genomic_DNA"/>
</dbReference>
<comment type="subcellular location">
    <subcellularLocation>
        <location evidence="1 5">Membrane</location>
        <topology evidence="1 5">Multi-pass membrane protein</topology>
    </subcellularLocation>
</comment>
<name>A0A8H7UMC1_MORIS</name>
<evidence type="ECO:0000256" key="1">
    <source>
        <dbReference type="ARBA" id="ARBA00004141"/>
    </source>
</evidence>
<feature type="transmembrane region" description="Helical" evidence="5">
    <location>
        <begin position="173"/>
        <end position="189"/>
    </location>
</feature>
<comment type="similarity">
    <text evidence="5">Belongs to the copper transporter (Ctr) (TC 1.A.56) family. SLC31A subfamily.</text>
</comment>
<reference evidence="6" key="1">
    <citation type="submission" date="2020-12" db="EMBL/GenBank/DDBJ databases">
        <title>Metabolic potential, ecology and presence of endohyphal bacteria is reflected in genomic diversity of Mucoromycotina.</title>
        <authorList>
            <person name="Muszewska A."/>
            <person name="Okrasinska A."/>
            <person name="Steczkiewicz K."/>
            <person name="Drgas O."/>
            <person name="Orlowska M."/>
            <person name="Perlinska-Lenart U."/>
            <person name="Aleksandrzak-Piekarczyk T."/>
            <person name="Szatraj K."/>
            <person name="Zielenkiewicz U."/>
            <person name="Pilsyk S."/>
            <person name="Malc E."/>
            <person name="Mieczkowski P."/>
            <person name="Kruszewska J.S."/>
            <person name="Biernat P."/>
            <person name="Pawlowska J."/>
        </authorList>
    </citation>
    <scope>NUCLEOTIDE SEQUENCE</scope>
    <source>
        <strain evidence="6">WA0000067209</strain>
    </source>
</reference>
<keyword evidence="5" id="KW-0406">Ion transport</keyword>
<keyword evidence="4 5" id="KW-0472">Membrane</keyword>
<accession>A0A8H7UMC1</accession>
<keyword evidence="3 5" id="KW-1133">Transmembrane helix</keyword>
<feature type="transmembrane region" description="Helical" evidence="5">
    <location>
        <begin position="150"/>
        <end position="167"/>
    </location>
</feature>